<name>A0A381YU42_9ZZZZ</name>
<dbReference type="Gene3D" id="3.30.70.260">
    <property type="match status" value="1"/>
</dbReference>
<dbReference type="EMBL" id="UINC01018985">
    <property type="protein sequence ID" value="SVA80131.1"/>
    <property type="molecule type" value="Genomic_DNA"/>
</dbReference>
<protein>
    <recommendedName>
        <fullName evidence="1">NIL domain-containing protein</fullName>
    </recommendedName>
</protein>
<proteinExistence type="predicted"/>
<dbReference type="InterPro" id="IPR018449">
    <property type="entry name" value="NIL_domain"/>
</dbReference>
<dbReference type="Pfam" id="PF09383">
    <property type="entry name" value="NIL"/>
    <property type="match status" value="1"/>
</dbReference>
<evidence type="ECO:0000259" key="1">
    <source>
        <dbReference type="SMART" id="SM00930"/>
    </source>
</evidence>
<gene>
    <name evidence="2" type="ORF">METZ01_LOCUS132985</name>
</gene>
<dbReference type="SUPFAM" id="SSF55021">
    <property type="entry name" value="ACT-like"/>
    <property type="match status" value="1"/>
</dbReference>
<sequence>MATKRVRFTFPQGLIKQPVIYQLGQDFEVVTNIRRADVRDDMGWVVLELEGEDEVIDDGLKWVTSTGVRVDPVGGDIIEG</sequence>
<evidence type="ECO:0000313" key="2">
    <source>
        <dbReference type="EMBL" id="SVA80131.1"/>
    </source>
</evidence>
<dbReference type="InterPro" id="IPR045865">
    <property type="entry name" value="ACT-like_dom_sf"/>
</dbReference>
<accession>A0A381YU42</accession>
<feature type="domain" description="NIL" evidence="1">
    <location>
        <begin position="2"/>
        <end position="73"/>
    </location>
</feature>
<dbReference type="AlphaFoldDB" id="A0A381YU42"/>
<organism evidence="2">
    <name type="scientific">marine metagenome</name>
    <dbReference type="NCBI Taxonomy" id="408172"/>
    <lineage>
        <taxon>unclassified sequences</taxon>
        <taxon>metagenomes</taxon>
        <taxon>ecological metagenomes</taxon>
    </lineage>
</organism>
<reference evidence="2" key="1">
    <citation type="submission" date="2018-05" db="EMBL/GenBank/DDBJ databases">
        <authorList>
            <person name="Lanie J.A."/>
            <person name="Ng W.-L."/>
            <person name="Kazmierczak K.M."/>
            <person name="Andrzejewski T.M."/>
            <person name="Davidsen T.M."/>
            <person name="Wayne K.J."/>
            <person name="Tettelin H."/>
            <person name="Glass J.I."/>
            <person name="Rusch D."/>
            <person name="Podicherti R."/>
            <person name="Tsui H.-C.T."/>
            <person name="Winkler M.E."/>
        </authorList>
    </citation>
    <scope>NUCLEOTIDE SEQUENCE</scope>
</reference>
<dbReference type="SMART" id="SM00930">
    <property type="entry name" value="NIL"/>
    <property type="match status" value="1"/>
</dbReference>